<comment type="caution">
    <text evidence="1">The sequence shown here is derived from an EMBL/GenBank/DDBJ whole genome shotgun (WGS) entry which is preliminary data.</text>
</comment>
<protein>
    <submittedName>
        <fullName evidence="1">Uncharacterized protein</fullName>
    </submittedName>
</protein>
<reference evidence="1" key="2">
    <citation type="submission" date="2020-11" db="EMBL/GenBank/DDBJ databases">
        <authorList>
            <person name="McCartney M.A."/>
            <person name="Auch B."/>
            <person name="Kono T."/>
            <person name="Mallez S."/>
            <person name="Becker A."/>
            <person name="Gohl D.M."/>
            <person name="Silverstein K.A.T."/>
            <person name="Koren S."/>
            <person name="Bechman K.B."/>
            <person name="Herman A."/>
            <person name="Abrahante J.E."/>
            <person name="Garbe J."/>
        </authorList>
    </citation>
    <scope>NUCLEOTIDE SEQUENCE</scope>
    <source>
        <strain evidence="1">Duluth1</strain>
        <tissue evidence="1">Whole animal</tissue>
    </source>
</reference>
<evidence type="ECO:0000313" key="1">
    <source>
        <dbReference type="EMBL" id="KAH3711562.1"/>
    </source>
</evidence>
<proteinExistence type="predicted"/>
<reference evidence="1" key="1">
    <citation type="journal article" date="2019" name="bioRxiv">
        <title>The Genome of the Zebra Mussel, Dreissena polymorpha: A Resource for Invasive Species Research.</title>
        <authorList>
            <person name="McCartney M.A."/>
            <person name="Auch B."/>
            <person name="Kono T."/>
            <person name="Mallez S."/>
            <person name="Zhang Y."/>
            <person name="Obille A."/>
            <person name="Becker A."/>
            <person name="Abrahante J.E."/>
            <person name="Garbe J."/>
            <person name="Badalamenti J.P."/>
            <person name="Herman A."/>
            <person name="Mangelson H."/>
            <person name="Liachko I."/>
            <person name="Sullivan S."/>
            <person name="Sone E.D."/>
            <person name="Koren S."/>
            <person name="Silverstein K.A.T."/>
            <person name="Beckman K.B."/>
            <person name="Gohl D.M."/>
        </authorList>
    </citation>
    <scope>NUCLEOTIDE SEQUENCE</scope>
    <source>
        <strain evidence="1">Duluth1</strain>
        <tissue evidence="1">Whole animal</tissue>
    </source>
</reference>
<dbReference type="AlphaFoldDB" id="A0A9D3Z485"/>
<evidence type="ECO:0000313" key="2">
    <source>
        <dbReference type="Proteomes" id="UP000828390"/>
    </source>
</evidence>
<dbReference type="Proteomes" id="UP000828390">
    <property type="component" value="Unassembled WGS sequence"/>
</dbReference>
<gene>
    <name evidence="1" type="ORF">DPMN_071233</name>
</gene>
<sequence>MLPPSDMFRDYFFVSLTGKNLTITIPKVDREASVKTQYDLYNVLTSDRIFQVVVAHQYDTVERNFTVIGEKVEPPSVLLYRVVIKIVSSLTTKNSMSRNNILY</sequence>
<dbReference type="EMBL" id="JAIWYP010000014">
    <property type="protein sequence ID" value="KAH3711562.1"/>
    <property type="molecule type" value="Genomic_DNA"/>
</dbReference>
<keyword evidence="2" id="KW-1185">Reference proteome</keyword>
<accession>A0A9D3Z485</accession>
<name>A0A9D3Z485_DREPO</name>
<organism evidence="1 2">
    <name type="scientific">Dreissena polymorpha</name>
    <name type="common">Zebra mussel</name>
    <name type="synonym">Mytilus polymorpha</name>
    <dbReference type="NCBI Taxonomy" id="45954"/>
    <lineage>
        <taxon>Eukaryota</taxon>
        <taxon>Metazoa</taxon>
        <taxon>Spiralia</taxon>
        <taxon>Lophotrochozoa</taxon>
        <taxon>Mollusca</taxon>
        <taxon>Bivalvia</taxon>
        <taxon>Autobranchia</taxon>
        <taxon>Heteroconchia</taxon>
        <taxon>Euheterodonta</taxon>
        <taxon>Imparidentia</taxon>
        <taxon>Neoheterodontei</taxon>
        <taxon>Myida</taxon>
        <taxon>Dreissenoidea</taxon>
        <taxon>Dreissenidae</taxon>
        <taxon>Dreissena</taxon>
    </lineage>
</organism>